<feature type="transmembrane region" description="Helical" evidence="2">
    <location>
        <begin position="30"/>
        <end position="51"/>
    </location>
</feature>
<sequence>MTRPARREPQEAARRDRRFHGEGPRQTRGLWRIATGPLIWGGHFLVCYWIGASWCAHAGPGAGLGPASWGVAAATLAALVALGFAFRALRRVRGLSLTDDDLVYEADDPEERRRFLAHVATLLCVVSFVAILYTALPAVMLETCR</sequence>
<feature type="transmembrane region" description="Helical" evidence="2">
    <location>
        <begin position="71"/>
        <end position="89"/>
    </location>
</feature>
<feature type="transmembrane region" description="Helical" evidence="2">
    <location>
        <begin position="115"/>
        <end position="136"/>
    </location>
</feature>
<protein>
    <submittedName>
        <fullName evidence="3">Uncharacterized protein</fullName>
    </submittedName>
</protein>
<evidence type="ECO:0000256" key="2">
    <source>
        <dbReference type="SAM" id="Phobius"/>
    </source>
</evidence>
<dbReference type="EMBL" id="FNMZ01000008">
    <property type="protein sequence ID" value="SDX69146.1"/>
    <property type="molecule type" value="Genomic_DNA"/>
</dbReference>
<evidence type="ECO:0000313" key="3">
    <source>
        <dbReference type="EMBL" id="SDX69146.1"/>
    </source>
</evidence>
<dbReference type="OrthoDB" id="7264282at2"/>
<name>A0A1H3DRX9_9RHOB</name>
<gene>
    <name evidence="3" type="ORF">SAMN05444336_108121</name>
</gene>
<dbReference type="STRING" id="356660.SAMN05444336_108121"/>
<dbReference type="Proteomes" id="UP000199118">
    <property type="component" value="Unassembled WGS sequence"/>
</dbReference>
<evidence type="ECO:0000313" key="4">
    <source>
        <dbReference type="Proteomes" id="UP000199118"/>
    </source>
</evidence>
<keyword evidence="2" id="KW-0812">Transmembrane</keyword>
<dbReference type="RefSeq" id="WP_092684246.1">
    <property type="nucleotide sequence ID" value="NZ_FNMZ01000008.1"/>
</dbReference>
<dbReference type="AlphaFoldDB" id="A0A1H3DRX9"/>
<organism evidence="3 4">
    <name type="scientific">Albimonas donghaensis</name>
    <dbReference type="NCBI Taxonomy" id="356660"/>
    <lineage>
        <taxon>Bacteria</taxon>
        <taxon>Pseudomonadati</taxon>
        <taxon>Pseudomonadota</taxon>
        <taxon>Alphaproteobacteria</taxon>
        <taxon>Rhodobacterales</taxon>
        <taxon>Paracoccaceae</taxon>
        <taxon>Albimonas</taxon>
    </lineage>
</organism>
<accession>A0A1H3DRX9</accession>
<evidence type="ECO:0000256" key="1">
    <source>
        <dbReference type="SAM" id="MobiDB-lite"/>
    </source>
</evidence>
<proteinExistence type="predicted"/>
<keyword evidence="2" id="KW-1133">Transmembrane helix</keyword>
<reference evidence="3 4" key="1">
    <citation type="submission" date="2016-10" db="EMBL/GenBank/DDBJ databases">
        <authorList>
            <person name="de Groot N.N."/>
        </authorList>
    </citation>
    <scope>NUCLEOTIDE SEQUENCE [LARGE SCALE GENOMIC DNA]</scope>
    <source>
        <strain evidence="3 4">DSM 17890</strain>
    </source>
</reference>
<keyword evidence="4" id="KW-1185">Reference proteome</keyword>
<feature type="region of interest" description="Disordered" evidence="1">
    <location>
        <begin position="1"/>
        <end position="24"/>
    </location>
</feature>
<keyword evidence="2" id="KW-0472">Membrane</keyword>